<keyword evidence="5" id="KW-0449">Lipoprotein</keyword>
<protein>
    <submittedName>
        <fullName evidence="7">Sugar ABC transporter substrate-binding protein</fullName>
    </submittedName>
</protein>
<dbReference type="Pfam" id="PF13416">
    <property type="entry name" value="SBP_bac_8"/>
    <property type="match status" value="1"/>
</dbReference>
<feature type="chain" id="PRO_5035178890" evidence="6">
    <location>
        <begin position="23"/>
        <end position="433"/>
    </location>
</feature>
<organism evidence="7 8">
    <name type="scientific">Massiliimalia timonensis</name>
    <dbReference type="NCBI Taxonomy" id="1987501"/>
    <lineage>
        <taxon>Bacteria</taxon>
        <taxon>Bacillati</taxon>
        <taxon>Bacillota</taxon>
        <taxon>Clostridia</taxon>
        <taxon>Eubacteriales</taxon>
        <taxon>Oscillospiraceae</taxon>
        <taxon>Massiliimalia</taxon>
    </lineage>
</organism>
<evidence type="ECO:0000256" key="5">
    <source>
        <dbReference type="ARBA" id="ARBA00023288"/>
    </source>
</evidence>
<evidence type="ECO:0000256" key="2">
    <source>
        <dbReference type="ARBA" id="ARBA00022729"/>
    </source>
</evidence>
<dbReference type="PANTHER" id="PTHR43649:SF33">
    <property type="entry name" value="POLYGALACTURONAN_RHAMNOGALACTURONAN-BINDING PROTEIN YTCQ"/>
    <property type="match status" value="1"/>
</dbReference>
<dbReference type="InterPro" id="IPR050490">
    <property type="entry name" value="Bact_solute-bd_prot1"/>
</dbReference>
<keyword evidence="1" id="KW-1003">Cell membrane</keyword>
<comment type="caution">
    <text evidence="7">The sequence shown here is derived from an EMBL/GenBank/DDBJ whole genome shotgun (WGS) entry which is preliminary data.</text>
</comment>
<dbReference type="RefSeq" id="WP_093987795.1">
    <property type="nucleotide sequence ID" value="NZ_FYDD01000002.1"/>
</dbReference>
<keyword evidence="3" id="KW-0472">Membrane</keyword>
<proteinExistence type="predicted"/>
<dbReference type="EMBL" id="JACRTL010000006">
    <property type="protein sequence ID" value="MBC8611604.1"/>
    <property type="molecule type" value="Genomic_DNA"/>
</dbReference>
<evidence type="ECO:0000313" key="8">
    <source>
        <dbReference type="Proteomes" id="UP000632659"/>
    </source>
</evidence>
<dbReference type="Gene3D" id="3.40.190.10">
    <property type="entry name" value="Periplasmic binding protein-like II"/>
    <property type="match status" value="1"/>
</dbReference>
<gene>
    <name evidence="7" type="ORF">H8702_10910</name>
</gene>
<evidence type="ECO:0000256" key="3">
    <source>
        <dbReference type="ARBA" id="ARBA00023136"/>
    </source>
</evidence>
<dbReference type="SUPFAM" id="SSF53850">
    <property type="entry name" value="Periplasmic binding protein-like II"/>
    <property type="match status" value="1"/>
</dbReference>
<accession>A0A8J6TQW5</accession>
<evidence type="ECO:0000256" key="1">
    <source>
        <dbReference type="ARBA" id="ARBA00022475"/>
    </source>
</evidence>
<reference evidence="7" key="1">
    <citation type="submission" date="2020-08" db="EMBL/GenBank/DDBJ databases">
        <title>Genome public.</title>
        <authorList>
            <person name="Liu C."/>
            <person name="Sun Q."/>
        </authorList>
    </citation>
    <scope>NUCLEOTIDE SEQUENCE</scope>
    <source>
        <strain evidence="7">NSJ-15</strain>
    </source>
</reference>
<dbReference type="PROSITE" id="PS51257">
    <property type="entry name" value="PROKAR_LIPOPROTEIN"/>
    <property type="match status" value="1"/>
</dbReference>
<evidence type="ECO:0000256" key="6">
    <source>
        <dbReference type="SAM" id="SignalP"/>
    </source>
</evidence>
<keyword evidence="2 6" id="KW-0732">Signal</keyword>
<dbReference type="PANTHER" id="PTHR43649">
    <property type="entry name" value="ARABINOSE-BINDING PROTEIN-RELATED"/>
    <property type="match status" value="1"/>
</dbReference>
<evidence type="ECO:0000313" key="7">
    <source>
        <dbReference type="EMBL" id="MBC8611604.1"/>
    </source>
</evidence>
<sequence length="433" mass="48174">MKKHLKTIFCLLLTGAMMCSMAACGKGQTGGNESGQSKEENTIKDVRVWLPPYGTEDSLDKAVWQKTFDEFTEETGGKVECQIIGWEAYPDKYLSGVNSGNGPDLGYMYADMVLEFINTNGIEDVGPYLTDADRDNFLYLEQGFIQGKQYGLPIIVGNPRVILYNKTLLEEAGVQPPKTRDEFVEACKKLTIDKDGDGEIDQWGYAQGWGDKAYGCMQEIFTPFLLSAGGQLFSDDGTKADFGNEAGVETAQFLWDLVYTHKVMPENCTGMTGPDVGDMFKASKVAFVSSATSSASTIDTVDWGYILGLEVNGQEAKTMMVADYLVLMSAARNKELTVELMRKMLSGESMERFHTELTPFPPVAKDEEYHDNPVFQDLYENHSHQLIAEKPVKNSFKINDYLYKNMQMVMMNELSPEEGIKGAADFANELLAE</sequence>
<keyword evidence="4" id="KW-0564">Palmitate</keyword>
<dbReference type="OrthoDB" id="9764112at2"/>
<dbReference type="Proteomes" id="UP000632659">
    <property type="component" value="Unassembled WGS sequence"/>
</dbReference>
<dbReference type="InterPro" id="IPR006059">
    <property type="entry name" value="SBP"/>
</dbReference>
<feature type="signal peptide" evidence="6">
    <location>
        <begin position="1"/>
        <end position="22"/>
    </location>
</feature>
<dbReference type="CDD" id="cd13585">
    <property type="entry name" value="PBP2_TMBP_like"/>
    <property type="match status" value="1"/>
</dbReference>
<name>A0A8J6TQW5_9FIRM</name>
<keyword evidence="8" id="KW-1185">Reference proteome</keyword>
<evidence type="ECO:0000256" key="4">
    <source>
        <dbReference type="ARBA" id="ARBA00023139"/>
    </source>
</evidence>
<dbReference type="AlphaFoldDB" id="A0A8J6TQW5"/>